<proteinExistence type="predicted"/>
<dbReference type="AlphaFoldDB" id="A0A3B1DHK9"/>
<gene>
    <name evidence="2" type="ORF">MNBD_NITROSPIRAE03-513</name>
</gene>
<dbReference type="GO" id="GO:0004803">
    <property type="term" value="F:transposase activity"/>
    <property type="evidence" value="ECO:0007669"/>
    <property type="project" value="InterPro"/>
</dbReference>
<protein>
    <recommendedName>
        <fullName evidence="1">Transposase IS4-like domain-containing protein</fullName>
    </recommendedName>
</protein>
<dbReference type="GO" id="GO:0003677">
    <property type="term" value="F:DNA binding"/>
    <property type="evidence" value="ECO:0007669"/>
    <property type="project" value="InterPro"/>
</dbReference>
<dbReference type="GO" id="GO:0006313">
    <property type="term" value="P:DNA transposition"/>
    <property type="evidence" value="ECO:0007669"/>
    <property type="project" value="InterPro"/>
</dbReference>
<dbReference type="PANTHER" id="PTHR34614:SF2">
    <property type="entry name" value="TRANSPOSASE IS4-LIKE DOMAIN-CONTAINING PROTEIN"/>
    <property type="match status" value="1"/>
</dbReference>
<feature type="domain" description="Transposase IS4-like" evidence="1">
    <location>
        <begin position="225"/>
        <end position="511"/>
    </location>
</feature>
<dbReference type="Pfam" id="PF01609">
    <property type="entry name" value="DDE_Tnp_1"/>
    <property type="match status" value="1"/>
</dbReference>
<dbReference type="EMBL" id="UOGI01000100">
    <property type="protein sequence ID" value="VAX31185.1"/>
    <property type="molecule type" value="Genomic_DNA"/>
</dbReference>
<dbReference type="NCBIfam" id="NF033559">
    <property type="entry name" value="transpos_IS1634"/>
    <property type="match status" value="1"/>
</dbReference>
<dbReference type="PANTHER" id="PTHR34614">
    <property type="match status" value="1"/>
</dbReference>
<dbReference type="InterPro" id="IPR012337">
    <property type="entry name" value="RNaseH-like_sf"/>
</dbReference>
<dbReference type="InterPro" id="IPR002559">
    <property type="entry name" value="Transposase_11"/>
</dbReference>
<organism evidence="2">
    <name type="scientific">hydrothermal vent metagenome</name>
    <dbReference type="NCBI Taxonomy" id="652676"/>
    <lineage>
        <taxon>unclassified sequences</taxon>
        <taxon>metagenomes</taxon>
        <taxon>ecological metagenomes</taxon>
    </lineage>
</organism>
<accession>A0A3B1DHK9</accession>
<evidence type="ECO:0000313" key="2">
    <source>
        <dbReference type="EMBL" id="VAX31185.1"/>
    </source>
</evidence>
<evidence type="ECO:0000259" key="1">
    <source>
        <dbReference type="Pfam" id="PF01609"/>
    </source>
</evidence>
<dbReference type="InterPro" id="IPR047654">
    <property type="entry name" value="IS1634_transpos"/>
</dbReference>
<sequence length="591" mass="68565">MYLRRYGKKVNGEEYAYWSLVESFRTARGPRQRVVASIGKLPGLDKEERVGWEEILRILSGKSQPQESLFKKTEEAPSWATVDINRVSVERLRSFGDIYLALLLWHRLGFAEFCKEQMPEGREAIPWSVMACILTVARFCAPSSELQIAESWYGKTALEDLLGVPTDRINDDRLYRALDTLLPHKDTLCRHLQDRYGELFGETFDFLFYDITSTYFEGMALGNPQAKRGYSRDKRPDCPQVCIGLVTSREGLPLAFEVFDGNRADVTTTEEMVLIMESKYGKANRIWVMDRGMVSEENIEFMRERGARYIVGTPKSMLRRFEKELLAKGWEEVHPGVEVKKCASPEGIEEVFVLCRSEGRQEKETAILNRFVARLEAGLNKLKEQAQQGRLRDRQKADRRIGRLLERNSRAASLFDVTVTETTRGKDIRLNIEICKNEDRYQWALQSGGSYILRTNWKETDPKTIWKRYIQLTEVEDAFRTEKHDLGMRPIYHRKQDRTQAHIMVCFLALAMWRTLQQWMKASGLGTAPRKFIEEMREVKSLDVLLPAKDKTIRLRVVSTPSKELRVLLQRMKILMPNRARIIENVVKKIA</sequence>
<dbReference type="SUPFAM" id="SSF53098">
    <property type="entry name" value="Ribonuclease H-like"/>
    <property type="match status" value="1"/>
</dbReference>
<reference evidence="2" key="1">
    <citation type="submission" date="2018-06" db="EMBL/GenBank/DDBJ databases">
        <authorList>
            <person name="Zhirakovskaya E."/>
        </authorList>
    </citation>
    <scope>NUCLEOTIDE SEQUENCE</scope>
</reference>
<name>A0A3B1DHK9_9ZZZZ</name>